<reference evidence="9" key="1">
    <citation type="submission" date="2024-03" db="EMBL/GenBank/DDBJ databases">
        <title>WGS assembly of Saponaria officinalis var. Norfolk2.</title>
        <authorList>
            <person name="Jenkins J."/>
            <person name="Shu S."/>
            <person name="Grimwood J."/>
            <person name="Barry K."/>
            <person name="Goodstein D."/>
            <person name="Schmutz J."/>
            <person name="Leebens-Mack J."/>
            <person name="Osbourn A."/>
        </authorList>
    </citation>
    <scope>NUCLEOTIDE SEQUENCE [LARGE SCALE GENOMIC DNA]</scope>
    <source>
        <strain evidence="9">JIC</strain>
    </source>
</reference>
<dbReference type="InterPro" id="IPR033121">
    <property type="entry name" value="PEPTIDASE_A1"/>
</dbReference>
<feature type="active site" evidence="6">
    <location>
        <position position="335"/>
    </location>
</feature>
<dbReference type="InterPro" id="IPR032799">
    <property type="entry name" value="TAXi_C"/>
</dbReference>
<dbReference type="PANTHER" id="PTHR47967:SF36">
    <property type="entry name" value="PEPTIDASE A1 DOMAIN-CONTAINING PROTEIN"/>
    <property type="match status" value="1"/>
</dbReference>
<proteinExistence type="inferred from homology"/>
<comment type="caution">
    <text evidence="9">The sequence shown here is derived from an EMBL/GenBank/DDBJ whole genome shotgun (WGS) entry which is preliminary data.</text>
</comment>
<dbReference type="Gene3D" id="2.40.70.10">
    <property type="entry name" value="Acid Proteases"/>
    <property type="match status" value="2"/>
</dbReference>
<dbReference type="PROSITE" id="PS51767">
    <property type="entry name" value="PEPTIDASE_A1"/>
    <property type="match status" value="1"/>
</dbReference>
<dbReference type="GO" id="GO:0006508">
    <property type="term" value="P:proteolysis"/>
    <property type="evidence" value="ECO:0007669"/>
    <property type="project" value="UniProtKB-KW"/>
</dbReference>
<keyword evidence="4" id="KW-0378">Hydrolase</keyword>
<dbReference type="InterPro" id="IPR032861">
    <property type="entry name" value="TAXi_N"/>
</dbReference>
<keyword evidence="7" id="KW-0732">Signal</keyword>
<dbReference type="CDD" id="cd05476">
    <property type="entry name" value="pepsin_A_like_plant"/>
    <property type="match status" value="1"/>
</dbReference>
<evidence type="ECO:0000256" key="4">
    <source>
        <dbReference type="ARBA" id="ARBA00022801"/>
    </source>
</evidence>
<keyword evidence="5" id="KW-0325">Glycoprotein</keyword>
<dbReference type="Proteomes" id="UP001443914">
    <property type="component" value="Unassembled WGS sequence"/>
</dbReference>
<evidence type="ECO:0000256" key="7">
    <source>
        <dbReference type="SAM" id="SignalP"/>
    </source>
</evidence>
<evidence type="ECO:0000256" key="5">
    <source>
        <dbReference type="ARBA" id="ARBA00023180"/>
    </source>
</evidence>
<evidence type="ECO:0000313" key="10">
    <source>
        <dbReference type="Proteomes" id="UP001443914"/>
    </source>
</evidence>
<feature type="domain" description="Peptidase A1" evidence="8">
    <location>
        <begin position="87"/>
        <end position="461"/>
    </location>
</feature>
<comment type="similarity">
    <text evidence="1">Belongs to the peptidase A1 family.</text>
</comment>
<name>A0AAW1L3S5_SAPOF</name>
<dbReference type="InterPro" id="IPR001461">
    <property type="entry name" value="Aspartic_peptidase_A1"/>
</dbReference>
<keyword evidence="3" id="KW-0064">Aspartyl protease</keyword>
<evidence type="ECO:0000256" key="2">
    <source>
        <dbReference type="ARBA" id="ARBA00022670"/>
    </source>
</evidence>
<dbReference type="SUPFAM" id="SSF50630">
    <property type="entry name" value="Acid proteases"/>
    <property type="match status" value="1"/>
</dbReference>
<evidence type="ECO:0000256" key="6">
    <source>
        <dbReference type="PIRSR" id="PIRSR601461-1"/>
    </source>
</evidence>
<feature type="active site" evidence="6">
    <location>
        <position position="105"/>
    </location>
</feature>
<feature type="signal peptide" evidence="7">
    <location>
        <begin position="1"/>
        <end position="24"/>
    </location>
</feature>
<dbReference type="GO" id="GO:0004190">
    <property type="term" value="F:aspartic-type endopeptidase activity"/>
    <property type="evidence" value="ECO:0007669"/>
    <property type="project" value="UniProtKB-KW"/>
</dbReference>
<gene>
    <name evidence="9" type="ORF">RND81_05G255000</name>
</gene>
<dbReference type="Pfam" id="PF14543">
    <property type="entry name" value="TAXi_N"/>
    <property type="match status" value="1"/>
</dbReference>
<dbReference type="InterPro" id="IPR051708">
    <property type="entry name" value="Plant_Aspart_Prot_A1"/>
</dbReference>
<accession>A0AAW1L3S5</accession>
<organism evidence="9 10">
    <name type="scientific">Saponaria officinalis</name>
    <name type="common">Common soapwort</name>
    <name type="synonym">Lychnis saponaria</name>
    <dbReference type="NCBI Taxonomy" id="3572"/>
    <lineage>
        <taxon>Eukaryota</taxon>
        <taxon>Viridiplantae</taxon>
        <taxon>Streptophyta</taxon>
        <taxon>Embryophyta</taxon>
        <taxon>Tracheophyta</taxon>
        <taxon>Spermatophyta</taxon>
        <taxon>Magnoliopsida</taxon>
        <taxon>eudicotyledons</taxon>
        <taxon>Gunneridae</taxon>
        <taxon>Pentapetalae</taxon>
        <taxon>Caryophyllales</taxon>
        <taxon>Caryophyllaceae</taxon>
        <taxon>Caryophylleae</taxon>
        <taxon>Saponaria</taxon>
    </lineage>
</organism>
<dbReference type="FunFam" id="2.40.70.10:FF:000034">
    <property type="entry name" value="Aspartyl protease family protein"/>
    <property type="match status" value="1"/>
</dbReference>
<dbReference type="InterPro" id="IPR021109">
    <property type="entry name" value="Peptidase_aspartic_dom_sf"/>
</dbReference>
<keyword evidence="10" id="KW-1185">Reference proteome</keyword>
<evidence type="ECO:0000259" key="8">
    <source>
        <dbReference type="PROSITE" id="PS51767"/>
    </source>
</evidence>
<dbReference type="PANTHER" id="PTHR47967">
    <property type="entry name" value="OS07G0603500 PROTEIN-RELATED"/>
    <property type="match status" value="1"/>
</dbReference>
<dbReference type="EMBL" id="JBDFQZ010000005">
    <property type="protein sequence ID" value="KAK9727056.1"/>
    <property type="molecule type" value="Genomic_DNA"/>
</dbReference>
<sequence>MTITTITNLLFFLTILPITSPTLTSTITLPLSHFTKHSHSPPQNIYKHLNHLATTSLTRARHLKNATTTATTTTTTTPLSAHSYGGYSISLGFGTPPQTLPFIMDTGSSFVWFPCTHNYICEKCTFATSPSNITSFIPKLSSTAEIVGCLNPKCGLIHNPNTESRCSDCAPNSVNCTQLCPPYVIIYGSGSTGGLALLDTLTLNYEKVPGFLVGCSLFSLSQPAGIAGFGRGDSSVPSQLGLTKFCYCSISHNFDDGNVTTPLTLTGKENSDEKVNGVTYTPLLKNPKIPTKKSFQEYYYLGLNKILVGGKKVKYNGDFLSPPDAVTGFGGTIVDSGTTFTYMAREIYEPLAREIEAQVREYKRAEEVENVTGLRPCFNVPRLETVSLPSLSFHYKGGAKMEFPLENYFSIAGKNEAVCLTVVTDEPGQEMVSGPKVILGNYQQQNYYVEYDLKHNKFGFKPQKCG</sequence>
<feature type="chain" id="PRO_5043418762" description="Peptidase A1 domain-containing protein" evidence="7">
    <location>
        <begin position="25"/>
        <end position="466"/>
    </location>
</feature>
<evidence type="ECO:0000256" key="1">
    <source>
        <dbReference type="ARBA" id="ARBA00007447"/>
    </source>
</evidence>
<dbReference type="Pfam" id="PF14541">
    <property type="entry name" value="TAXi_C"/>
    <property type="match status" value="1"/>
</dbReference>
<evidence type="ECO:0000313" key="9">
    <source>
        <dbReference type="EMBL" id="KAK9727056.1"/>
    </source>
</evidence>
<dbReference type="InterPro" id="IPR034161">
    <property type="entry name" value="Pepsin-like_plant"/>
</dbReference>
<protein>
    <recommendedName>
        <fullName evidence="8">Peptidase A1 domain-containing protein</fullName>
    </recommendedName>
</protein>
<evidence type="ECO:0000256" key="3">
    <source>
        <dbReference type="ARBA" id="ARBA00022750"/>
    </source>
</evidence>
<dbReference type="GO" id="GO:0005576">
    <property type="term" value="C:extracellular region"/>
    <property type="evidence" value="ECO:0007669"/>
    <property type="project" value="TreeGrafter"/>
</dbReference>
<dbReference type="AlphaFoldDB" id="A0AAW1L3S5"/>
<keyword evidence="2" id="KW-0645">Protease</keyword>
<dbReference type="PRINTS" id="PR00792">
    <property type="entry name" value="PEPSIN"/>
</dbReference>